<protein>
    <submittedName>
        <fullName evidence="7">GNAT family N-acetyltransferase</fullName>
    </submittedName>
</protein>
<dbReference type="CDD" id="cd04301">
    <property type="entry name" value="NAT_SF"/>
    <property type="match status" value="1"/>
</dbReference>
<name>A0ABS6A1X8_9PROT</name>
<dbReference type="PANTHER" id="PTHR36449">
    <property type="entry name" value="ACETYLTRANSFERASE-RELATED"/>
    <property type="match status" value="1"/>
</dbReference>
<dbReference type="SUPFAM" id="SSF55729">
    <property type="entry name" value="Acyl-CoA N-acyltransferases (Nat)"/>
    <property type="match status" value="1"/>
</dbReference>
<evidence type="ECO:0000256" key="5">
    <source>
        <dbReference type="ARBA" id="ARBA00049880"/>
    </source>
</evidence>
<dbReference type="PROSITE" id="PS51186">
    <property type="entry name" value="GNAT"/>
    <property type="match status" value="1"/>
</dbReference>
<evidence type="ECO:0000313" key="8">
    <source>
        <dbReference type="Proteomes" id="UP000755654"/>
    </source>
</evidence>
<keyword evidence="8" id="KW-1185">Reference proteome</keyword>
<sequence length="181" mass="20281">MNLSAPQPLDVQHRLEDFDCGKSGLTDWLLRHARQAQGSGSARTFVVCDETRVAGYFSLTVGQIDTLDAPERIRRGMGQYPIPLVILARLAVDLDYQKQGIGFSLLQDAIHRALAIAEHAGIRALLTHPLDADADAFYRRFGFEPTPDNERQLILLLRDARRFTASDVETARRQPPWSTGR</sequence>
<evidence type="ECO:0000256" key="4">
    <source>
        <dbReference type="ARBA" id="ARBA00023315"/>
    </source>
</evidence>
<dbReference type="InterPro" id="IPR016181">
    <property type="entry name" value="Acyl_CoA_acyltransferase"/>
</dbReference>
<gene>
    <name evidence="7" type="ORF">HAP95_13820</name>
</gene>
<comment type="caution">
    <text evidence="7">The sequence shown here is derived from an EMBL/GenBank/DDBJ whole genome shotgun (WGS) entry which is preliminary data.</text>
</comment>
<evidence type="ECO:0000313" key="7">
    <source>
        <dbReference type="EMBL" id="MBU2761211.1"/>
    </source>
</evidence>
<feature type="domain" description="N-acetyltransferase" evidence="6">
    <location>
        <begin position="1"/>
        <end position="161"/>
    </location>
</feature>
<keyword evidence="1" id="KW-0678">Repressor</keyword>
<evidence type="ECO:0000256" key="1">
    <source>
        <dbReference type="ARBA" id="ARBA00022491"/>
    </source>
</evidence>
<proteinExistence type="predicted"/>
<accession>A0ABS6A1X8</accession>
<evidence type="ECO:0000256" key="2">
    <source>
        <dbReference type="ARBA" id="ARBA00022649"/>
    </source>
</evidence>
<evidence type="ECO:0000259" key="6">
    <source>
        <dbReference type="PROSITE" id="PS51186"/>
    </source>
</evidence>
<dbReference type="RefSeq" id="WP_215884736.1">
    <property type="nucleotide sequence ID" value="NZ_JAAOMP010000153.1"/>
</dbReference>
<dbReference type="EMBL" id="JAAOMP010000153">
    <property type="protein sequence ID" value="MBU2761211.1"/>
    <property type="molecule type" value="Genomic_DNA"/>
</dbReference>
<organism evidence="7 8">
    <name type="scientific">Acidithiobacillus sulfurivorans</name>
    <dbReference type="NCBI Taxonomy" id="1958756"/>
    <lineage>
        <taxon>Bacteria</taxon>
        <taxon>Pseudomonadati</taxon>
        <taxon>Pseudomonadota</taxon>
        <taxon>Acidithiobacillia</taxon>
        <taxon>Acidithiobacillales</taxon>
        <taxon>Acidithiobacillaceae</taxon>
        <taxon>Acidithiobacillus</taxon>
    </lineage>
</organism>
<dbReference type="PANTHER" id="PTHR36449:SF1">
    <property type="entry name" value="ACETYLTRANSFERASE"/>
    <property type="match status" value="1"/>
</dbReference>
<dbReference type="InterPro" id="IPR000182">
    <property type="entry name" value="GNAT_dom"/>
</dbReference>
<dbReference type="Gene3D" id="3.40.630.30">
    <property type="match status" value="1"/>
</dbReference>
<keyword evidence="4" id="KW-0012">Acyltransferase</keyword>
<dbReference type="Proteomes" id="UP000755654">
    <property type="component" value="Unassembled WGS sequence"/>
</dbReference>
<keyword evidence="3" id="KW-0808">Transferase</keyword>
<comment type="catalytic activity">
    <reaction evidence="5">
        <text>glycyl-tRNA(Gly) + acetyl-CoA = N-acetylglycyl-tRNA(Gly) + CoA + H(+)</text>
        <dbReference type="Rhea" id="RHEA:81867"/>
        <dbReference type="Rhea" id="RHEA-COMP:9683"/>
        <dbReference type="Rhea" id="RHEA-COMP:19766"/>
        <dbReference type="ChEBI" id="CHEBI:15378"/>
        <dbReference type="ChEBI" id="CHEBI:57287"/>
        <dbReference type="ChEBI" id="CHEBI:57288"/>
        <dbReference type="ChEBI" id="CHEBI:78522"/>
        <dbReference type="ChEBI" id="CHEBI:232036"/>
    </reaction>
</comment>
<keyword evidence="2" id="KW-1277">Toxin-antitoxin system</keyword>
<reference evidence="7 8" key="1">
    <citation type="journal article" date="2021" name="ISME J.">
        <title>Genomic evolution of the class Acidithiobacillia: deep-branching Proteobacteria living in extreme acidic conditions.</title>
        <authorList>
            <person name="Moya-Beltran A."/>
            <person name="Beard S."/>
            <person name="Rojas-Villalobos C."/>
            <person name="Issotta F."/>
            <person name="Gallardo Y."/>
            <person name="Ulloa R."/>
            <person name="Giaveno A."/>
            <person name="Degli Esposti M."/>
            <person name="Johnson D.B."/>
            <person name="Quatrini R."/>
        </authorList>
    </citation>
    <scope>NUCLEOTIDE SEQUENCE [LARGE SCALE GENOMIC DNA]</scope>
    <source>
        <strain evidence="7 8">RW2</strain>
    </source>
</reference>
<evidence type="ECO:0000256" key="3">
    <source>
        <dbReference type="ARBA" id="ARBA00022679"/>
    </source>
</evidence>
<dbReference type="Pfam" id="PF13508">
    <property type="entry name" value="Acetyltransf_7"/>
    <property type="match status" value="1"/>
</dbReference>